<dbReference type="InterPro" id="IPR019775">
    <property type="entry name" value="WD40_repeat_CS"/>
</dbReference>
<dbReference type="PROSITE" id="PS50082">
    <property type="entry name" value="WD_REPEATS_2"/>
    <property type="match status" value="1"/>
</dbReference>
<dbReference type="Pfam" id="PF00400">
    <property type="entry name" value="WD40"/>
    <property type="match status" value="2"/>
</dbReference>
<gene>
    <name evidence="3" type="ORF">TRIUR3_21473</name>
</gene>
<dbReference type="STRING" id="4572.M8AR47"/>
<organism evidence="3">
    <name type="scientific">Triticum urartu</name>
    <name type="common">Red wild einkorn</name>
    <name type="synonym">Crithodium urartu</name>
    <dbReference type="NCBI Taxonomy" id="4572"/>
    <lineage>
        <taxon>Eukaryota</taxon>
        <taxon>Viridiplantae</taxon>
        <taxon>Streptophyta</taxon>
        <taxon>Embryophyta</taxon>
        <taxon>Tracheophyta</taxon>
        <taxon>Spermatophyta</taxon>
        <taxon>Magnoliopsida</taxon>
        <taxon>Liliopsida</taxon>
        <taxon>Poales</taxon>
        <taxon>Poaceae</taxon>
        <taxon>BOP clade</taxon>
        <taxon>Pooideae</taxon>
        <taxon>Triticodae</taxon>
        <taxon>Triticeae</taxon>
        <taxon>Triticinae</taxon>
        <taxon>Triticum</taxon>
    </lineage>
</organism>
<dbReference type="GO" id="GO:0006888">
    <property type="term" value="P:endoplasmic reticulum to Golgi vesicle-mediated transport"/>
    <property type="evidence" value="ECO:0007669"/>
    <property type="project" value="TreeGrafter"/>
</dbReference>
<accession>M8AR47</accession>
<dbReference type="EMBL" id="KD017112">
    <property type="protein sequence ID" value="EMS67605.1"/>
    <property type="molecule type" value="Genomic_DNA"/>
</dbReference>
<dbReference type="PANTHER" id="PTHR19876">
    <property type="entry name" value="COATOMER"/>
    <property type="match status" value="1"/>
</dbReference>
<dbReference type="OMA" id="HIVHVWS"/>
<evidence type="ECO:0000256" key="2">
    <source>
        <dbReference type="ARBA" id="ARBA00022737"/>
    </source>
</evidence>
<dbReference type="InterPro" id="IPR015943">
    <property type="entry name" value="WD40/YVTN_repeat-like_dom_sf"/>
</dbReference>
<dbReference type="SMART" id="SM00320">
    <property type="entry name" value="WD40"/>
    <property type="match status" value="5"/>
</dbReference>
<dbReference type="InterPro" id="IPR036322">
    <property type="entry name" value="WD40_repeat_dom_sf"/>
</dbReference>
<dbReference type="PANTHER" id="PTHR19876:SF72">
    <property type="entry name" value="COATOMER WD ASSOCIATED REGION DOMAIN-CONTAINING PROTEIN"/>
    <property type="match status" value="1"/>
</dbReference>
<keyword evidence="1" id="KW-0853">WD repeat</keyword>
<sequence length="344" mass="38175">MDHEPSTTRSDLESMLLDEASEPKAQPLSILAEVTNDFADKQEIDGGGFAVLCKVCTEKNLRCGVSSVTIIPRVLLDQITAGMYIIDLICSLDAHPTEPWKQWVLAGTSDGFVHVYHCDFVTEPQRITSFSASSFDSLAVHSSKRYVFSSGWGMTLWDWDKGWQCAHDFDYVANEVAFNPHDANSFASAAYGANAEIWSLDSGRQEYDLPGHSKGVNCLDFFTRDGRQYLITGSDDCTAKIWDLQNKSCIHTLETMSPVTSVVSLPDAPYLITGSKTHIVHVWSSTDFRLERIVNIGGGMWSGSDDLGRVHSLSIVYSLAELLLDKNLQYQSCISMTTKKQENC</sequence>
<dbReference type="GO" id="GO:0030126">
    <property type="term" value="C:COPI vesicle coat"/>
    <property type="evidence" value="ECO:0007669"/>
    <property type="project" value="TreeGrafter"/>
</dbReference>
<dbReference type="GO" id="GO:0006890">
    <property type="term" value="P:retrograde vesicle-mediated transport, Golgi to endoplasmic reticulum"/>
    <property type="evidence" value="ECO:0007669"/>
    <property type="project" value="TreeGrafter"/>
</dbReference>
<name>M8AR47_TRIUA</name>
<keyword evidence="2" id="KW-0677">Repeat</keyword>
<protein>
    <submittedName>
        <fullName evidence="3">Coatomer subunit beta'-1</fullName>
    </submittedName>
</protein>
<dbReference type="PROSITE" id="PS50294">
    <property type="entry name" value="WD_REPEATS_REGION"/>
    <property type="match status" value="1"/>
</dbReference>
<dbReference type="GO" id="GO:0006891">
    <property type="term" value="P:intra-Golgi vesicle-mediated transport"/>
    <property type="evidence" value="ECO:0007669"/>
    <property type="project" value="TreeGrafter"/>
</dbReference>
<dbReference type="AlphaFoldDB" id="M8AR47"/>
<dbReference type="InterPro" id="IPR050844">
    <property type="entry name" value="Coatomer_complex_subunit"/>
</dbReference>
<dbReference type="SUPFAM" id="SSF50978">
    <property type="entry name" value="WD40 repeat-like"/>
    <property type="match status" value="1"/>
</dbReference>
<dbReference type="InterPro" id="IPR001680">
    <property type="entry name" value="WD40_rpt"/>
</dbReference>
<evidence type="ECO:0000256" key="1">
    <source>
        <dbReference type="ARBA" id="ARBA00022574"/>
    </source>
</evidence>
<reference evidence="3" key="1">
    <citation type="journal article" date="2013" name="Nature">
        <title>Draft genome of the wheat A-genome progenitor Triticum urartu.</title>
        <authorList>
            <person name="Ling H.Q."/>
            <person name="Zhao S."/>
            <person name="Liu D."/>
            <person name="Wang J."/>
            <person name="Sun H."/>
            <person name="Zhang C."/>
            <person name="Fan H."/>
            <person name="Li D."/>
            <person name="Dong L."/>
            <person name="Tao Y."/>
            <person name="Gao C."/>
            <person name="Wu H."/>
            <person name="Li Y."/>
            <person name="Cui Y."/>
            <person name="Guo X."/>
            <person name="Zheng S."/>
            <person name="Wang B."/>
            <person name="Yu K."/>
            <person name="Liang Q."/>
            <person name="Yang W."/>
            <person name="Lou X."/>
            <person name="Chen J."/>
            <person name="Feng M."/>
            <person name="Jian J."/>
            <person name="Zhang X."/>
            <person name="Luo G."/>
            <person name="Jiang Y."/>
            <person name="Liu J."/>
            <person name="Wang Z."/>
            <person name="Sha Y."/>
            <person name="Zhang B."/>
            <person name="Wu H."/>
            <person name="Tang D."/>
            <person name="Shen Q."/>
            <person name="Xue P."/>
            <person name="Zou S."/>
            <person name="Wang X."/>
            <person name="Liu X."/>
            <person name="Wang F."/>
            <person name="Yang Y."/>
            <person name="An X."/>
            <person name="Dong Z."/>
            <person name="Zhang K."/>
            <person name="Zhang X."/>
            <person name="Luo M.C."/>
            <person name="Dvorak J."/>
            <person name="Tong Y."/>
            <person name="Wang J."/>
            <person name="Yang H."/>
            <person name="Li Z."/>
            <person name="Wang D."/>
            <person name="Zhang A."/>
            <person name="Wang J."/>
        </authorList>
    </citation>
    <scope>NUCLEOTIDE SEQUENCE</scope>
</reference>
<evidence type="ECO:0000313" key="3">
    <source>
        <dbReference type="EMBL" id="EMS67605.1"/>
    </source>
</evidence>
<proteinExistence type="predicted"/>
<dbReference type="eggNOG" id="KOG0276">
    <property type="taxonomic scope" value="Eukaryota"/>
</dbReference>
<dbReference type="Gene3D" id="2.130.10.10">
    <property type="entry name" value="YVTN repeat-like/Quinoprotein amine dehydrogenase"/>
    <property type="match status" value="1"/>
</dbReference>
<dbReference type="PROSITE" id="PS00678">
    <property type="entry name" value="WD_REPEATS_1"/>
    <property type="match status" value="1"/>
</dbReference>
<dbReference type="GO" id="GO:0006886">
    <property type="term" value="P:intracellular protein transport"/>
    <property type="evidence" value="ECO:0007669"/>
    <property type="project" value="TreeGrafter"/>
</dbReference>